<reference evidence="1" key="2">
    <citation type="submission" date="2020-09" db="EMBL/GenBank/DDBJ databases">
        <authorList>
            <person name="Sun Q."/>
            <person name="Zhou Y."/>
        </authorList>
    </citation>
    <scope>NUCLEOTIDE SEQUENCE</scope>
    <source>
        <strain evidence="1">CGMCC 1.12153</strain>
    </source>
</reference>
<protein>
    <submittedName>
        <fullName evidence="1">Uncharacterized protein</fullName>
    </submittedName>
</protein>
<reference evidence="1" key="1">
    <citation type="journal article" date="2014" name="Int. J. Syst. Evol. Microbiol.">
        <title>Complete genome sequence of Corynebacterium casei LMG S-19264T (=DSM 44701T), isolated from a smear-ripened cheese.</title>
        <authorList>
            <consortium name="US DOE Joint Genome Institute (JGI-PGF)"/>
            <person name="Walter F."/>
            <person name="Albersmeier A."/>
            <person name="Kalinowski J."/>
            <person name="Ruckert C."/>
        </authorList>
    </citation>
    <scope>NUCLEOTIDE SEQUENCE</scope>
    <source>
        <strain evidence="1">CGMCC 1.12153</strain>
    </source>
</reference>
<name>A0A917B3H8_HALAA</name>
<dbReference type="Proteomes" id="UP000660110">
    <property type="component" value="Unassembled WGS sequence"/>
</dbReference>
<dbReference type="RefSeq" id="WP_188377112.1">
    <property type="nucleotide sequence ID" value="NZ_BMEL01000002.1"/>
</dbReference>
<comment type="caution">
    <text evidence="1">The sequence shown here is derived from an EMBL/GenBank/DDBJ whole genome shotgun (WGS) entry which is preliminary data.</text>
</comment>
<dbReference type="EMBL" id="BMEL01000002">
    <property type="protein sequence ID" value="GGF19254.1"/>
    <property type="molecule type" value="Genomic_DNA"/>
</dbReference>
<gene>
    <name evidence="1" type="ORF">GCM10010954_17500</name>
</gene>
<proteinExistence type="predicted"/>
<sequence length="57" mass="6363">MPLEATEKVFFNLNELLKFVVDFSQIAYRWMLAAGTASASSHGVPGTEIQTWDFALL</sequence>
<keyword evidence="2" id="KW-1185">Reference proteome</keyword>
<accession>A0A917B3H8</accession>
<organism evidence="1 2">
    <name type="scientific">Halobacillus andaensis</name>
    <dbReference type="NCBI Taxonomy" id="1176239"/>
    <lineage>
        <taxon>Bacteria</taxon>
        <taxon>Bacillati</taxon>
        <taxon>Bacillota</taxon>
        <taxon>Bacilli</taxon>
        <taxon>Bacillales</taxon>
        <taxon>Bacillaceae</taxon>
        <taxon>Halobacillus</taxon>
    </lineage>
</organism>
<evidence type="ECO:0000313" key="2">
    <source>
        <dbReference type="Proteomes" id="UP000660110"/>
    </source>
</evidence>
<evidence type="ECO:0000313" key="1">
    <source>
        <dbReference type="EMBL" id="GGF19254.1"/>
    </source>
</evidence>
<dbReference type="AlphaFoldDB" id="A0A917B3H8"/>